<reference evidence="7" key="1">
    <citation type="submission" date="2018-02" db="EMBL/GenBank/DDBJ databases">
        <authorList>
            <person name="Cohen D.B."/>
            <person name="Kent A.D."/>
        </authorList>
    </citation>
    <scope>NUCLEOTIDE SEQUENCE</scope>
</reference>
<feature type="compositionally biased region" description="Acidic residues" evidence="5">
    <location>
        <begin position="36"/>
        <end position="49"/>
    </location>
</feature>
<evidence type="ECO:0000256" key="1">
    <source>
        <dbReference type="ARBA" id="ARBA00022723"/>
    </source>
</evidence>
<dbReference type="PANTHER" id="PTHR31973">
    <property type="entry name" value="POLYPROTEIN, PUTATIVE-RELATED"/>
    <property type="match status" value="1"/>
</dbReference>
<proteinExistence type="predicted"/>
<evidence type="ECO:0000256" key="3">
    <source>
        <dbReference type="ARBA" id="ARBA00022833"/>
    </source>
</evidence>
<evidence type="ECO:0000256" key="5">
    <source>
        <dbReference type="SAM" id="MobiDB-lite"/>
    </source>
</evidence>
<dbReference type="GO" id="GO:0008270">
    <property type="term" value="F:zinc ion binding"/>
    <property type="evidence" value="ECO:0007669"/>
    <property type="project" value="UniProtKB-KW"/>
</dbReference>
<dbReference type="Pfam" id="PF10551">
    <property type="entry name" value="MULE"/>
    <property type="match status" value="1"/>
</dbReference>
<dbReference type="AlphaFoldDB" id="A0A2N9EKB0"/>
<dbReference type="PANTHER" id="PTHR31973:SF195">
    <property type="entry name" value="MUDR FAMILY TRANSPOSASE"/>
    <property type="match status" value="1"/>
</dbReference>
<feature type="domain" description="SWIM-type" evidence="6">
    <location>
        <begin position="417"/>
        <end position="449"/>
    </location>
</feature>
<dbReference type="SMART" id="SM00575">
    <property type="entry name" value="ZnF_PMZ"/>
    <property type="match status" value="1"/>
</dbReference>
<accession>A0A2N9EKB0</accession>
<dbReference type="InterPro" id="IPR007527">
    <property type="entry name" value="Znf_SWIM"/>
</dbReference>
<gene>
    <name evidence="7" type="ORF">FSB_LOCUS7178</name>
</gene>
<evidence type="ECO:0000259" key="6">
    <source>
        <dbReference type="PROSITE" id="PS50966"/>
    </source>
</evidence>
<evidence type="ECO:0000256" key="2">
    <source>
        <dbReference type="ARBA" id="ARBA00022771"/>
    </source>
</evidence>
<dbReference type="InterPro" id="IPR018289">
    <property type="entry name" value="MULE_transposase_dom"/>
</dbReference>
<sequence>MERVWVESGHDINMEHAEDEGKDIERFIINGGVGNNDDDDDNALDDDHGDQEHSTHGFPPMEAPSPSFIANTWDNIIVSGDIDEATGLTVWKVGMELSKGMLFNNKDELQFAIWDAKQRAIGNIYSDWDESYETLPKFLKAVQDLNPGFAHCRPVISIDGTHLYGRYEGKLLIAMAIDANNEVYPLAFAVVESENKDSWKWFLSCIRHYVTNQNLFIISDRHGGIIEAIREDSLWQPPNGHHWFCLRHVASNLIQWYKDKRLKNLIMRAESCKQVYKFNKIMETITKYNGKAVQLLDELTVQCLTLVHDDGCWYGAMTTNLSECFNGVLKGARSLPITIMVQFIFYKLVHYFEDRRTKTQGELDDSEVFSKYAMNRFKRYWDKASRHRVRMLDSSTCSFEITTPVNPFTANRGNHIHNVKLSEKSCICGKWRLYKIPCSHVIVPCAQMSVDVIQYIDPCYKLSERRACYDRSFMPVSDPRNWLPIVGPITCPNPLMKRRRGRPKSTRIKNEMD</sequence>
<feature type="region of interest" description="Disordered" evidence="5">
    <location>
        <begin position="29"/>
        <end position="64"/>
    </location>
</feature>
<dbReference type="PROSITE" id="PS50966">
    <property type="entry name" value="ZF_SWIM"/>
    <property type="match status" value="1"/>
</dbReference>
<organism evidence="7">
    <name type="scientific">Fagus sylvatica</name>
    <name type="common">Beechnut</name>
    <dbReference type="NCBI Taxonomy" id="28930"/>
    <lineage>
        <taxon>Eukaryota</taxon>
        <taxon>Viridiplantae</taxon>
        <taxon>Streptophyta</taxon>
        <taxon>Embryophyta</taxon>
        <taxon>Tracheophyta</taxon>
        <taxon>Spermatophyta</taxon>
        <taxon>Magnoliopsida</taxon>
        <taxon>eudicotyledons</taxon>
        <taxon>Gunneridae</taxon>
        <taxon>Pentapetalae</taxon>
        <taxon>rosids</taxon>
        <taxon>fabids</taxon>
        <taxon>Fagales</taxon>
        <taxon>Fagaceae</taxon>
        <taxon>Fagus</taxon>
    </lineage>
</organism>
<protein>
    <recommendedName>
        <fullName evidence="6">SWIM-type domain-containing protein</fullName>
    </recommendedName>
</protein>
<name>A0A2N9EKB0_FAGSY</name>
<dbReference type="EMBL" id="OIVN01000380">
    <property type="protein sequence ID" value="SPC79296.1"/>
    <property type="molecule type" value="Genomic_DNA"/>
</dbReference>
<keyword evidence="3" id="KW-0862">Zinc</keyword>
<evidence type="ECO:0000313" key="7">
    <source>
        <dbReference type="EMBL" id="SPC79296.1"/>
    </source>
</evidence>
<dbReference type="InterPro" id="IPR006564">
    <property type="entry name" value="Znf_PMZ"/>
</dbReference>
<keyword evidence="2 4" id="KW-0863">Zinc-finger</keyword>
<keyword evidence="1" id="KW-0479">Metal-binding</keyword>
<dbReference type="Pfam" id="PF04434">
    <property type="entry name" value="SWIM"/>
    <property type="match status" value="1"/>
</dbReference>
<evidence type="ECO:0000256" key="4">
    <source>
        <dbReference type="PROSITE-ProRule" id="PRU00325"/>
    </source>
</evidence>